<evidence type="ECO:0000256" key="4">
    <source>
        <dbReference type="PIRSR" id="PIRSR600407-2"/>
    </source>
</evidence>
<evidence type="ECO:0000256" key="2">
    <source>
        <dbReference type="ARBA" id="ARBA00022801"/>
    </source>
</evidence>
<feature type="active site" description="Proton acceptor" evidence="3">
    <location>
        <position position="199"/>
    </location>
</feature>
<comment type="caution">
    <text evidence="6">The sequence shown here is derived from an EMBL/GenBank/DDBJ whole genome shotgun (WGS) entry which is preliminary data.</text>
</comment>
<keyword evidence="5" id="KW-1133">Transmembrane helix</keyword>
<reference evidence="6" key="1">
    <citation type="submission" date="2023-03" db="EMBL/GenBank/DDBJ databases">
        <title>Chromosome-level genomes of two armyworms, Mythimna separata and Mythimna loreyi, provide insights into the biosynthesis and reception of sex pheromones.</title>
        <authorList>
            <person name="Zhao H."/>
        </authorList>
    </citation>
    <scope>NUCLEOTIDE SEQUENCE</scope>
    <source>
        <strain evidence="6">BeijingLab</strain>
        <tissue evidence="6">Pupa</tissue>
    </source>
</reference>
<evidence type="ECO:0000313" key="6">
    <source>
        <dbReference type="EMBL" id="KAJ8711466.1"/>
    </source>
</evidence>
<dbReference type="CDD" id="cd24046">
    <property type="entry name" value="ASKHA_NBD_NTPDase5-like"/>
    <property type="match status" value="1"/>
</dbReference>
<dbReference type="Pfam" id="PF01150">
    <property type="entry name" value="GDA1_CD39"/>
    <property type="match status" value="1"/>
</dbReference>
<keyword evidence="7" id="KW-1185">Reference proteome</keyword>
<dbReference type="Proteomes" id="UP001231518">
    <property type="component" value="Chromosome 21"/>
</dbReference>
<evidence type="ECO:0000256" key="1">
    <source>
        <dbReference type="ARBA" id="ARBA00009283"/>
    </source>
</evidence>
<gene>
    <name evidence="6" type="ORF">PYW07_008708</name>
</gene>
<dbReference type="Gene3D" id="3.30.420.150">
    <property type="entry name" value="Exopolyphosphatase. Domain 2"/>
    <property type="match status" value="1"/>
</dbReference>
<dbReference type="PANTHER" id="PTHR11782:SF127">
    <property type="entry name" value="NTPASE, ISOFORM F"/>
    <property type="match status" value="1"/>
</dbReference>
<proteinExistence type="inferred from homology"/>
<evidence type="ECO:0008006" key="8">
    <source>
        <dbReference type="Google" id="ProtNLM"/>
    </source>
</evidence>
<dbReference type="AlphaFoldDB" id="A0AAD8DNE6"/>
<evidence type="ECO:0000256" key="3">
    <source>
        <dbReference type="PIRSR" id="PIRSR600407-1"/>
    </source>
</evidence>
<dbReference type="Gene3D" id="3.30.420.40">
    <property type="match status" value="1"/>
</dbReference>
<keyword evidence="4" id="KW-0067">ATP-binding</keyword>
<sequence length="453" mass="49861">MNVRQRKLKDDTSAPHINVRSRTIKHPRKLKKVFIFLIVLALCITYFLGLFAGQSQWLDGLAKSLGYESVYHHAVIIDAGSSGSRVLAYKFRVPFTVFGQGNLDLVDEYFEQSKPGLSSYADDPEKGADTIVQLIKKAEFLTPPHKRKATPLIVRATAGLRLLPADKAQQLIDSVARAISKLGYDVAPDGVKIMDGADEGIFIWYTINLLHNQIDGNTMAALDLGGGSTQITYQLSDDDKENYPSVDQYVVPAGNNITLYTHSYLNLGLLAARHGVFRLENPGNSTEFSSLCVDPIIQREPWTYANTNYIVSGSPRAHGTKRSAVYNACHSLVRRYVLATLDWEPKQPPLGSVAAMSYFYDVAADAGMIDVMSGGTVSVEAYRAAAQAACTSSNVDQPWACIDLVYMVALLQDAYKIENNKPISLFKKVNGHEVSWALGLAYTTVMNRIVITP</sequence>
<name>A0AAD8DNE6_MYTSE</name>
<accession>A0AAD8DNE6</accession>
<evidence type="ECO:0000256" key="5">
    <source>
        <dbReference type="SAM" id="Phobius"/>
    </source>
</evidence>
<dbReference type="EMBL" id="JARGEI010000022">
    <property type="protein sequence ID" value="KAJ8711466.1"/>
    <property type="molecule type" value="Genomic_DNA"/>
</dbReference>
<keyword evidence="2" id="KW-0378">Hydrolase</keyword>
<keyword evidence="5" id="KW-0472">Membrane</keyword>
<organism evidence="6 7">
    <name type="scientific">Mythimna separata</name>
    <name type="common">Oriental armyworm</name>
    <name type="synonym">Pseudaletia separata</name>
    <dbReference type="NCBI Taxonomy" id="271217"/>
    <lineage>
        <taxon>Eukaryota</taxon>
        <taxon>Metazoa</taxon>
        <taxon>Ecdysozoa</taxon>
        <taxon>Arthropoda</taxon>
        <taxon>Hexapoda</taxon>
        <taxon>Insecta</taxon>
        <taxon>Pterygota</taxon>
        <taxon>Neoptera</taxon>
        <taxon>Endopterygota</taxon>
        <taxon>Lepidoptera</taxon>
        <taxon>Glossata</taxon>
        <taxon>Ditrysia</taxon>
        <taxon>Noctuoidea</taxon>
        <taxon>Noctuidae</taxon>
        <taxon>Noctuinae</taxon>
        <taxon>Hadenini</taxon>
        <taxon>Mythimna</taxon>
    </lineage>
</organism>
<feature type="binding site" evidence="4">
    <location>
        <begin position="226"/>
        <end position="230"/>
    </location>
    <ligand>
        <name>ATP</name>
        <dbReference type="ChEBI" id="CHEBI:30616"/>
    </ligand>
</feature>
<keyword evidence="5" id="KW-0812">Transmembrane</keyword>
<comment type="similarity">
    <text evidence="1">Belongs to the GDA1/CD39 NTPase family.</text>
</comment>
<dbReference type="GO" id="GO:0005524">
    <property type="term" value="F:ATP binding"/>
    <property type="evidence" value="ECO:0007669"/>
    <property type="project" value="UniProtKB-KW"/>
</dbReference>
<keyword evidence="4" id="KW-0547">Nucleotide-binding</keyword>
<dbReference type="InterPro" id="IPR000407">
    <property type="entry name" value="GDA1_CD39_NTPase"/>
</dbReference>
<protein>
    <recommendedName>
        <fullName evidence="8">Ectonucleoside triphosphate diphosphohydrolase 5</fullName>
    </recommendedName>
</protein>
<evidence type="ECO:0000313" key="7">
    <source>
        <dbReference type="Proteomes" id="UP001231518"/>
    </source>
</evidence>
<feature type="transmembrane region" description="Helical" evidence="5">
    <location>
        <begin position="33"/>
        <end position="53"/>
    </location>
</feature>
<dbReference type="GO" id="GO:0016787">
    <property type="term" value="F:hydrolase activity"/>
    <property type="evidence" value="ECO:0007669"/>
    <property type="project" value="UniProtKB-KW"/>
</dbReference>
<dbReference type="PANTHER" id="PTHR11782">
    <property type="entry name" value="ADENOSINE/GUANOSINE DIPHOSPHATASE"/>
    <property type="match status" value="1"/>
</dbReference>